<dbReference type="InterPro" id="IPR051813">
    <property type="entry name" value="HepT_RNase_toxin"/>
</dbReference>
<evidence type="ECO:0000313" key="7">
    <source>
        <dbReference type="Proteomes" id="UP000006695"/>
    </source>
</evidence>
<dbReference type="GO" id="GO:0016787">
    <property type="term" value="F:hydrolase activity"/>
    <property type="evidence" value="ECO:0007669"/>
    <property type="project" value="UniProtKB-KW"/>
</dbReference>
<dbReference type="HOGENOM" id="CLU_142825_3_3_7"/>
<gene>
    <name evidence="6" type="ordered locus">Gura_4166</name>
</gene>
<dbReference type="EMBL" id="CP000698">
    <property type="protein sequence ID" value="ABQ28309.1"/>
    <property type="molecule type" value="Genomic_DNA"/>
</dbReference>
<dbReference type="PANTHER" id="PTHR34139">
    <property type="entry name" value="UPF0331 PROTEIN MJ0127"/>
    <property type="match status" value="1"/>
</dbReference>
<evidence type="ECO:0000256" key="3">
    <source>
        <dbReference type="ARBA" id="ARBA00022722"/>
    </source>
</evidence>
<sequence length="126" mass="14527">MSHNRRDADYLRDILEAMARISSYTAGMSFEGFMDDPRTQDAVVRNLEVIGEATKRLSGELRKKYRTIPWKDMAGVRDKLIHHYFGIEYKIVWSIASVDLPKLTDELKDILAKEAIQLHLTDSVND</sequence>
<evidence type="ECO:0008006" key="8">
    <source>
        <dbReference type="Google" id="ProtNLM"/>
    </source>
</evidence>
<dbReference type="GO" id="GO:0004540">
    <property type="term" value="F:RNA nuclease activity"/>
    <property type="evidence" value="ECO:0007669"/>
    <property type="project" value="InterPro"/>
</dbReference>
<keyword evidence="2" id="KW-1277">Toxin-antitoxin system</keyword>
<dbReference type="KEGG" id="gur:Gura_4166"/>
<keyword evidence="4" id="KW-0547">Nucleotide-binding</keyword>
<evidence type="ECO:0000313" key="6">
    <source>
        <dbReference type="EMBL" id="ABQ28309.1"/>
    </source>
</evidence>
<protein>
    <recommendedName>
        <fullName evidence="8">DUF86 domain-containing protein</fullName>
    </recommendedName>
</protein>
<dbReference type="STRING" id="351605.Gura_4166"/>
<dbReference type="Pfam" id="PF01934">
    <property type="entry name" value="HepT-like"/>
    <property type="match status" value="1"/>
</dbReference>
<evidence type="ECO:0000256" key="5">
    <source>
        <dbReference type="ARBA" id="ARBA00022801"/>
    </source>
</evidence>
<dbReference type="GO" id="GO:0110001">
    <property type="term" value="C:toxin-antitoxin complex"/>
    <property type="evidence" value="ECO:0007669"/>
    <property type="project" value="InterPro"/>
</dbReference>
<name>A5G941_GEOUR</name>
<dbReference type="AlphaFoldDB" id="A5G941"/>
<dbReference type="RefSeq" id="WP_011940940.1">
    <property type="nucleotide sequence ID" value="NC_009483.1"/>
</dbReference>
<dbReference type="OrthoDB" id="9802833at2"/>
<keyword evidence="7" id="KW-1185">Reference proteome</keyword>
<dbReference type="GO" id="GO:0000166">
    <property type="term" value="F:nucleotide binding"/>
    <property type="evidence" value="ECO:0007669"/>
    <property type="project" value="UniProtKB-KW"/>
</dbReference>
<keyword evidence="5" id="KW-0378">Hydrolase</keyword>
<evidence type="ECO:0000256" key="4">
    <source>
        <dbReference type="ARBA" id="ARBA00022741"/>
    </source>
</evidence>
<dbReference type="PANTHER" id="PTHR34139:SF1">
    <property type="entry name" value="RNASE MJ1380-RELATED"/>
    <property type="match status" value="1"/>
</dbReference>
<reference evidence="6 7" key="1">
    <citation type="submission" date="2007-05" db="EMBL/GenBank/DDBJ databases">
        <title>Complete sequence of Geobacter uraniireducens Rf4.</title>
        <authorList>
            <consortium name="US DOE Joint Genome Institute"/>
            <person name="Copeland A."/>
            <person name="Lucas S."/>
            <person name="Lapidus A."/>
            <person name="Barry K."/>
            <person name="Detter J.C."/>
            <person name="Glavina del Rio T."/>
            <person name="Hammon N."/>
            <person name="Israni S."/>
            <person name="Dalin E."/>
            <person name="Tice H."/>
            <person name="Pitluck S."/>
            <person name="Chertkov O."/>
            <person name="Brettin T."/>
            <person name="Bruce D."/>
            <person name="Han C."/>
            <person name="Schmutz J."/>
            <person name="Larimer F."/>
            <person name="Land M."/>
            <person name="Hauser L."/>
            <person name="Kyrpides N."/>
            <person name="Mikhailova N."/>
            <person name="Shelobolina E."/>
            <person name="Aklujkar M."/>
            <person name="Lovley D."/>
            <person name="Richardson P."/>
        </authorList>
    </citation>
    <scope>NUCLEOTIDE SEQUENCE [LARGE SCALE GENOMIC DNA]</scope>
    <source>
        <strain evidence="6 7">Rf4</strain>
    </source>
</reference>
<evidence type="ECO:0000256" key="2">
    <source>
        <dbReference type="ARBA" id="ARBA00022649"/>
    </source>
</evidence>
<proteinExistence type="predicted"/>
<keyword evidence="1" id="KW-0597">Phosphoprotein</keyword>
<accession>A5G941</accession>
<organism evidence="6 7">
    <name type="scientific">Geotalea uraniireducens (strain Rf4)</name>
    <name type="common">Geobacter uraniireducens</name>
    <dbReference type="NCBI Taxonomy" id="351605"/>
    <lineage>
        <taxon>Bacteria</taxon>
        <taxon>Pseudomonadati</taxon>
        <taxon>Thermodesulfobacteriota</taxon>
        <taxon>Desulfuromonadia</taxon>
        <taxon>Geobacterales</taxon>
        <taxon>Geobacteraceae</taxon>
        <taxon>Geotalea</taxon>
    </lineage>
</organism>
<dbReference type="Proteomes" id="UP000006695">
    <property type="component" value="Chromosome"/>
</dbReference>
<evidence type="ECO:0000256" key="1">
    <source>
        <dbReference type="ARBA" id="ARBA00022553"/>
    </source>
</evidence>
<dbReference type="InterPro" id="IPR008201">
    <property type="entry name" value="HepT-like"/>
</dbReference>
<keyword evidence="3" id="KW-0540">Nuclease</keyword>